<dbReference type="Proteomes" id="UP000597867">
    <property type="component" value="Unassembled WGS sequence"/>
</dbReference>
<comment type="caution">
    <text evidence="1">The sequence shown here is derived from an EMBL/GenBank/DDBJ whole genome shotgun (WGS) entry which is preliminary data.</text>
</comment>
<protein>
    <submittedName>
        <fullName evidence="1">AAA family ATPase</fullName>
    </submittedName>
</protein>
<name>A0ACC5Q5C3_DOLFA</name>
<evidence type="ECO:0000313" key="1">
    <source>
        <dbReference type="EMBL" id="MBE9220245.1"/>
    </source>
</evidence>
<dbReference type="EMBL" id="JADEWF010000060">
    <property type="protein sequence ID" value="MBE9220245.1"/>
    <property type="molecule type" value="Genomic_DNA"/>
</dbReference>
<gene>
    <name evidence="1" type="ORF">IQ222_15920</name>
</gene>
<organism evidence="1 2">
    <name type="scientific">Dolichospermum flos-aquae LEGE 04289</name>
    <dbReference type="NCBI Taxonomy" id="1828708"/>
    <lineage>
        <taxon>Bacteria</taxon>
        <taxon>Bacillati</taxon>
        <taxon>Cyanobacteriota</taxon>
        <taxon>Cyanophyceae</taxon>
        <taxon>Nostocales</taxon>
        <taxon>Aphanizomenonaceae</taxon>
        <taxon>Dolichospermum</taxon>
    </lineage>
</organism>
<evidence type="ECO:0000313" key="2">
    <source>
        <dbReference type="Proteomes" id="UP000597867"/>
    </source>
</evidence>
<keyword evidence="2" id="KW-1185">Reference proteome</keyword>
<accession>A0ACC5Q5C3</accession>
<proteinExistence type="predicted"/>
<reference evidence="1" key="1">
    <citation type="submission" date="2020-10" db="EMBL/GenBank/DDBJ databases">
        <authorList>
            <person name="Castelo-Branco R."/>
            <person name="Eusebio N."/>
            <person name="Adriana R."/>
            <person name="Vieira A."/>
            <person name="Brugerolle De Fraissinette N."/>
            <person name="Rezende De Castro R."/>
            <person name="Schneider M.P."/>
            <person name="Vasconcelos V."/>
            <person name="Leao P.N."/>
        </authorList>
    </citation>
    <scope>NUCLEOTIDE SEQUENCE</scope>
    <source>
        <strain evidence="1">LEGE 04289</strain>
    </source>
</reference>
<sequence>MARITPQLQIGSFAAYLTIDSSDKLTLYDQGRSLTASIEGIEKAKKALRSNSLNQTALARELGLSRSTVTNFFRQIPIERLNFEEICTKLALDWQDIIDITANETEIEEIENPIFKDPNFLGREEDIANINNLVNEGKKVILIKAEGGIGKTTLAENWFKIQGSDYLKLNVSTTSQTIKSLEEWLISQLKETFKITPAQNFGNMLDQLTTQLQKQKIGILIDNLEPALKNGKFIEPHQNYVDLLEILANQNIQGITIITSREQIYEHKIFRLSTFYNYDLEGLNEKTWQEYFENKQIIIDNDSLNAIWRNYGGNTEAMSLLAADILKESKGDLKAYWQDNSEDLLRHRSLEQLVKSQFDKLKNDNLQAYNLLCRVGVYPNQDINLPEIWLSCLLWDVPKNRQKRVINDLLSSCLIKKRDECYYLHTIIRIQAIYEFNLLVQNHNINILILKSKIDDIILNHQNIQSFLNSINQKLFFVSECYKKSAFIAVHLAYLLRFNENINNQDNNKYYELASRIDKSFKILFKGLEFVVNSFFEEIENYYASRLR</sequence>
<feature type="non-terminal residue" evidence="1">
    <location>
        <position position="548"/>
    </location>
</feature>